<dbReference type="GO" id="GO:0016301">
    <property type="term" value="F:kinase activity"/>
    <property type="evidence" value="ECO:0007669"/>
    <property type="project" value="UniProtKB-KW"/>
</dbReference>
<evidence type="ECO:0000313" key="3">
    <source>
        <dbReference type="Proteomes" id="UP000886740"/>
    </source>
</evidence>
<feature type="non-terminal residue" evidence="2">
    <location>
        <position position="161"/>
    </location>
</feature>
<dbReference type="AlphaFoldDB" id="A0A9D1XAJ8"/>
<name>A0A9D1XAJ8_9BACT</name>
<proteinExistence type="predicted"/>
<feature type="transmembrane region" description="Helical" evidence="1">
    <location>
        <begin position="38"/>
        <end position="55"/>
    </location>
</feature>
<evidence type="ECO:0000313" key="2">
    <source>
        <dbReference type="EMBL" id="HIX75675.1"/>
    </source>
</evidence>
<feature type="transmembrane region" description="Helical" evidence="1">
    <location>
        <begin position="67"/>
        <end position="87"/>
    </location>
</feature>
<reference evidence="2" key="1">
    <citation type="journal article" date="2021" name="PeerJ">
        <title>Extensive microbial diversity within the chicken gut microbiome revealed by metagenomics and culture.</title>
        <authorList>
            <person name="Gilroy R."/>
            <person name="Ravi A."/>
            <person name="Getino M."/>
            <person name="Pursley I."/>
            <person name="Horton D.L."/>
            <person name="Alikhan N.F."/>
            <person name="Baker D."/>
            <person name="Gharbi K."/>
            <person name="Hall N."/>
            <person name="Watson M."/>
            <person name="Adriaenssens E.M."/>
            <person name="Foster-Nyarko E."/>
            <person name="Jarju S."/>
            <person name="Secka A."/>
            <person name="Antonio M."/>
            <person name="Oren A."/>
            <person name="Chaudhuri R.R."/>
            <person name="La Ragione R."/>
            <person name="Hildebrand F."/>
            <person name="Pallen M.J."/>
        </authorList>
    </citation>
    <scope>NUCLEOTIDE SEQUENCE</scope>
    <source>
        <strain evidence="2">ChiGjej6B6-14162</strain>
    </source>
</reference>
<feature type="transmembrane region" description="Helical" evidence="1">
    <location>
        <begin position="113"/>
        <end position="131"/>
    </location>
</feature>
<gene>
    <name evidence="2" type="ORF">H9977_11690</name>
</gene>
<evidence type="ECO:0000256" key="1">
    <source>
        <dbReference type="SAM" id="Phobius"/>
    </source>
</evidence>
<keyword evidence="1" id="KW-0812">Transmembrane</keyword>
<comment type="caution">
    <text evidence="2">The sequence shown here is derived from an EMBL/GenBank/DDBJ whole genome shotgun (WGS) entry which is preliminary data.</text>
</comment>
<dbReference type="EMBL" id="DXEL01000081">
    <property type="protein sequence ID" value="HIX75675.1"/>
    <property type="molecule type" value="Genomic_DNA"/>
</dbReference>
<accession>A0A9D1XAJ8</accession>
<organism evidence="2 3">
    <name type="scientific">Candidatus Parabacteroides intestinipullorum</name>
    <dbReference type="NCBI Taxonomy" id="2838723"/>
    <lineage>
        <taxon>Bacteria</taxon>
        <taxon>Pseudomonadati</taxon>
        <taxon>Bacteroidota</taxon>
        <taxon>Bacteroidia</taxon>
        <taxon>Bacteroidales</taxon>
        <taxon>Tannerellaceae</taxon>
        <taxon>Parabacteroides</taxon>
    </lineage>
</organism>
<reference evidence="2" key="2">
    <citation type="submission" date="2021-04" db="EMBL/GenBank/DDBJ databases">
        <authorList>
            <person name="Gilroy R."/>
        </authorList>
    </citation>
    <scope>NUCLEOTIDE SEQUENCE</scope>
    <source>
        <strain evidence="2">ChiGjej6B6-14162</strain>
    </source>
</reference>
<dbReference type="Proteomes" id="UP000886740">
    <property type="component" value="Unassembled WGS sequence"/>
</dbReference>
<keyword evidence="2" id="KW-0418">Kinase</keyword>
<keyword evidence="2" id="KW-0808">Transferase</keyword>
<protein>
    <submittedName>
        <fullName evidence="2">Histidine kinase</fullName>
    </submittedName>
</protein>
<feature type="transmembrane region" description="Helical" evidence="1">
    <location>
        <begin position="7"/>
        <end position="26"/>
    </location>
</feature>
<keyword evidence="1" id="KW-1133">Transmembrane helix</keyword>
<sequence length="161" mass="19216">MKYAHIAIYIDLLFCLVIMPLIIMLAPVEKWIEHKMPFFISLVAYLYGLYFIYRKTKLPQLLMRRKFTRVLLLVASLLLITTLYSRYSFQPNDYPTLTEMAINLRKQLHEQTIWFFFLIVTGFSLSIELTFELFRQIMSKKEVEMEKSKAELALYKAQINP</sequence>
<keyword evidence="1" id="KW-0472">Membrane</keyword>